<dbReference type="KEGG" id="psu:Psesu_2356"/>
<protein>
    <submittedName>
        <fullName evidence="6">Tetratricopeptide TPR_1 repeat-containing protein</fullName>
    </submittedName>
</protein>
<reference evidence="6 7" key="1">
    <citation type="submission" date="2011-01" db="EMBL/GenBank/DDBJ databases">
        <title>Complete sequence of Pseudoxanthomonas suwonensis 11-1.</title>
        <authorList>
            <consortium name="US DOE Joint Genome Institute"/>
            <person name="Lucas S."/>
            <person name="Copeland A."/>
            <person name="Lapidus A."/>
            <person name="Cheng J.-F."/>
            <person name="Goodwin L."/>
            <person name="Pitluck S."/>
            <person name="Teshima H."/>
            <person name="Detter J.C."/>
            <person name="Han C."/>
            <person name="Tapia R."/>
            <person name="Land M."/>
            <person name="Hauser L."/>
            <person name="Kyrpides N."/>
            <person name="Ivanova N."/>
            <person name="Ovchinnikova G."/>
            <person name="Siebers A.K."/>
            <person name="Allgaier M."/>
            <person name="Thelen M.P."/>
            <person name="Hugenholtz P."/>
            <person name="Gladden J."/>
            <person name="Woyke T."/>
        </authorList>
    </citation>
    <scope>NUCLEOTIDE SEQUENCE [LARGE SCALE GENOMIC DNA]</scope>
    <source>
        <strain evidence="7">11-1</strain>
    </source>
</reference>
<feature type="signal peptide" evidence="5">
    <location>
        <begin position="1"/>
        <end position="43"/>
    </location>
</feature>
<keyword evidence="5" id="KW-0732">Signal</keyword>
<dbReference type="SUPFAM" id="SSF48452">
    <property type="entry name" value="TPR-like"/>
    <property type="match status" value="2"/>
</dbReference>
<dbReference type="SMART" id="SM00028">
    <property type="entry name" value="TPR"/>
    <property type="match status" value="3"/>
</dbReference>
<keyword evidence="2 3" id="KW-0802">TPR repeat</keyword>
<evidence type="ECO:0000256" key="1">
    <source>
        <dbReference type="ARBA" id="ARBA00022737"/>
    </source>
</evidence>
<feature type="repeat" description="TPR" evidence="3">
    <location>
        <begin position="530"/>
        <end position="563"/>
    </location>
</feature>
<keyword evidence="7" id="KW-1185">Reference proteome</keyword>
<dbReference type="InterPro" id="IPR011990">
    <property type="entry name" value="TPR-like_helical_dom_sf"/>
</dbReference>
<evidence type="ECO:0000256" key="3">
    <source>
        <dbReference type="PROSITE-ProRule" id="PRU00339"/>
    </source>
</evidence>
<proteinExistence type="predicted"/>
<dbReference type="Proteomes" id="UP000008632">
    <property type="component" value="Chromosome"/>
</dbReference>
<organism evidence="6 7">
    <name type="scientific">Pseudoxanthomonas suwonensis (strain 11-1)</name>
    <dbReference type="NCBI Taxonomy" id="743721"/>
    <lineage>
        <taxon>Bacteria</taxon>
        <taxon>Pseudomonadati</taxon>
        <taxon>Pseudomonadota</taxon>
        <taxon>Gammaproteobacteria</taxon>
        <taxon>Lysobacterales</taxon>
        <taxon>Lysobacteraceae</taxon>
        <taxon>Pseudoxanthomonas</taxon>
    </lineage>
</organism>
<dbReference type="Gene3D" id="1.25.40.10">
    <property type="entry name" value="Tetratricopeptide repeat domain"/>
    <property type="match status" value="3"/>
</dbReference>
<evidence type="ECO:0000313" key="7">
    <source>
        <dbReference type="Proteomes" id="UP000008632"/>
    </source>
</evidence>
<accession>E6WVJ1</accession>
<keyword evidence="1" id="KW-0677">Repeat</keyword>
<dbReference type="Pfam" id="PF14559">
    <property type="entry name" value="TPR_19"/>
    <property type="match status" value="1"/>
</dbReference>
<dbReference type="InterPro" id="IPR013105">
    <property type="entry name" value="TPR_2"/>
</dbReference>
<dbReference type="PANTHER" id="PTHR12558">
    <property type="entry name" value="CELL DIVISION CYCLE 16,23,27"/>
    <property type="match status" value="1"/>
</dbReference>
<feature type="compositionally biased region" description="Low complexity" evidence="4">
    <location>
        <begin position="578"/>
        <end position="598"/>
    </location>
</feature>
<dbReference type="PROSITE" id="PS50005">
    <property type="entry name" value="TPR"/>
    <property type="match status" value="1"/>
</dbReference>
<feature type="chain" id="PRO_5003212485" evidence="5">
    <location>
        <begin position="44"/>
        <end position="598"/>
    </location>
</feature>
<evidence type="ECO:0000256" key="4">
    <source>
        <dbReference type="SAM" id="MobiDB-lite"/>
    </source>
</evidence>
<dbReference type="HOGENOM" id="CLU_007251_4_0_6"/>
<dbReference type="InterPro" id="IPR019734">
    <property type="entry name" value="TPR_rpt"/>
</dbReference>
<feature type="region of interest" description="Disordered" evidence="4">
    <location>
        <begin position="577"/>
        <end position="598"/>
    </location>
</feature>
<evidence type="ECO:0000256" key="2">
    <source>
        <dbReference type="ARBA" id="ARBA00022803"/>
    </source>
</evidence>
<name>E6WVJ1_PSEUU</name>
<dbReference type="Pfam" id="PF13432">
    <property type="entry name" value="TPR_16"/>
    <property type="match status" value="1"/>
</dbReference>
<dbReference type="STRING" id="743721.Psesu_2356"/>
<evidence type="ECO:0000256" key="5">
    <source>
        <dbReference type="SAM" id="SignalP"/>
    </source>
</evidence>
<evidence type="ECO:0000313" key="6">
    <source>
        <dbReference type="EMBL" id="ADV28190.1"/>
    </source>
</evidence>
<dbReference type="Pfam" id="PF07719">
    <property type="entry name" value="TPR_2"/>
    <property type="match status" value="1"/>
</dbReference>
<dbReference type="eggNOG" id="COG0457">
    <property type="taxonomic scope" value="Bacteria"/>
</dbReference>
<dbReference type="EMBL" id="CP002446">
    <property type="protein sequence ID" value="ADV28190.1"/>
    <property type="molecule type" value="Genomic_DNA"/>
</dbReference>
<sequence length="598" mass="65890">MPELQIYNRAAVPSRTAALRSRGAGWRRLPLLLALALAPVAQAAGPDKGMPPDTLAPLMAGEFALQSGQLDEAARWYLEAARAAGDDEPLAERATRIAILANDDTRAAQALRLWRARAPESPGMLAASATLALRAGKLRQAGKDLETLLEDGDPRGWRYASVALNGGRDPQATARVLDRLVKRGAIPDDLAAWQEFGRMALRLDDPKLARRIMDEVVRRFPGEPRVALLRATQLQQAGQADEARAILAQVEPQAAVDPEMRAMLAIAYETVRDLEAAARVMAQGPQDTSSYGVRASLLARAGDNRALATLYEELAEDATRPDPTRRLLLGRIAEFLERPAEALDWYRGVAGGPHRTEARMRAAVALHNLERRDEAYAEARALQDDASVADEARREAYLLEAEMRQREGDDAGELEVLGRGLAAWPDDPDLLYARGLAWERQDWIDRAEADLRRVLVTDPENVAALNALGYTLADRTDRYREALELIDRARTAEPDNAAIIDSYGWVLYRLGRNQEALVELRRAWGLMKDPEVAAHLGEVLWRMGRRADAQRYFEEARALDPDNRALRRALEQFGITLPPAEGAGEAPAKPATAPEAAR</sequence>
<dbReference type="PANTHER" id="PTHR12558:SF13">
    <property type="entry name" value="CELL DIVISION CYCLE PROTEIN 27 HOMOLOG"/>
    <property type="match status" value="1"/>
</dbReference>
<gene>
    <name evidence="6" type="ordered locus">Psesu_2356</name>
</gene>
<dbReference type="AlphaFoldDB" id="E6WVJ1"/>